<reference evidence="12 13" key="1">
    <citation type="submission" date="2020-08" db="EMBL/GenBank/DDBJ databases">
        <title>Plant Genome Project.</title>
        <authorList>
            <person name="Zhang R.-G."/>
        </authorList>
    </citation>
    <scope>NUCLEOTIDE SEQUENCE [LARGE SCALE GENOMIC DNA]</scope>
    <source>
        <tissue evidence="12">Rhizome</tissue>
    </source>
</reference>
<dbReference type="Proteomes" id="UP000734854">
    <property type="component" value="Unassembled WGS sequence"/>
</dbReference>
<evidence type="ECO:0000256" key="4">
    <source>
        <dbReference type="ARBA" id="ARBA00023015"/>
    </source>
</evidence>
<keyword evidence="8" id="KW-0539">Nucleus</keyword>
<proteinExistence type="inferred from homology"/>
<organism evidence="12 13">
    <name type="scientific">Zingiber officinale</name>
    <name type="common">Ginger</name>
    <name type="synonym">Amomum zingiber</name>
    <dbReference type="NCBI Taxonomy" id="94328"/>
    <lineage>
        <taxon>Eukaryota</taxon>
        <taxon>Viridiplantae</taxon>
        <taxon>Streptophyta</taxon>
        <taxon>Embryophyta</taxon>
        <taxon>Tracheophyta</taxon>
        <taxon>Spermatophyta</taxon>
        <taxon>Magnoliopsida</taxon>
        <taxon>Liliopsida</taxon>
        <taxon>Zingiberales</taxon>
        <taxon>Zingiberaceae</taxon>
        <taxon>Zingiber</taxon>
    </lineage>
</organism>
<dbReference type="SMART" id="SM00415">
    <property type="entry name" value="HSF"/>
    <property type="match status" value="1"/>
</dbReference>
<comment type="caution">
    <text evidence="12">The sequence shown here is derived from an EMBL/GenBank/DDBJ whole genome shotgun (WGS) entry which is preliminary data.</text>
</comment>
<evidence type="ECO:0000256" key="7">
    <source>
        <dbReference type="ARBA" id="ARBA00023163"/>
    </source>
</evidence>
<evidence type="ECO:0000256" key="9">
    <source>
        <dbReference type="RuleBase" id="RU004020"/>
    </source>
</evidence>
<keyword evidence="4" id="KW-0805">Transcription regulation</keyword>
<dbReference type="PROSITE" id="PS00434">
    <property type="entry name" value="HSF_DOMAIN"/>
    <property type="match status" value="1"/>
</dbReference>
<dbReference type="EMBL" id="JACMSC010000015">
    <property type="protein sequence ID" value="KAG6484920.1"/>
    <property type="molecule type" value="Genomic_DNA"/>
</dbReference>
<keyword evidence="6" id="KW-0238">DNA-binding</keyword>
<dbReference type="FunFam" id="1.10.10.10:FF:000057">
    <property type="entry name" value="Heat shock transcription factor 1"/>
    <property type="match status" value="1"/>
</dbReference>
<evidence type="ECO:0000256" key="3">
    <source>
        <dbReference type="ARBA" id="ARBA00022553"/>
    </source>
</evidence>
<evidence type="ECO:0000256" key="8">
    <source>
        <dbReference type="ARBA" id="ARBA00023242"/>
    </source>
</evidence>
<dbReference type="PANTHER" id="PTHR10015:SF427">
    <property type="entry name" value="HEAT SHOCK FACTOR PROTEIN"/>
    <property type="match status" value="1"/>
</dbReference>
<dbReference type="GO" id="GO:0000978">
    <property type="term" value="F:RNA polymerase II cis-regulatory region sequence-specific DNA binding"/>
    <property type="evidence" value="ECO:0007669"/>
    <property type="project" value="TreeGrafter"/>
</dbReference>
<dbReference type="OrthoDB" id="60033at2759"/>
<dbReference type="GO" id="GO:0005634">
    <property type="term" value="C:nucleus"/>
    <property type="evidence" value="ECO:0007669"/>
    <property type="project" value="UniProtKB-SubCell"/>
</dbReference>
<keyword evidence="5" id="KW-0346">Stress response</keyword>
<evidence type="ECO:0000256" key="2">
    <source>
        <dbReference type="ARBA" id="ARBA00011233"/>
    </source>
</evidence>
<dbReference type="AlphaFoldDB" id="A0A8J5FDG7"/>
<evidence type="ECO:0000256" key="5">
    <source>
        <dbReference type="ARBA" id="ARBA00023016"/>
    </source>
</evidence>
<dbReference type="GO" id="GO:0034605">
    <property type="term" value="P:cellular response to heat"/>
    <property type="evidence" value="ECO:0007669"/>
    <property type="project" value="TreeGrafter"/>
</dbReference>
<dbReference type="Pfam" id="PF00447">
    <property type="entry name" value="HSF_DNA-bind"/>
    <property type="match status" value="1"/>
</dbReference>
<protein>
    <recommendedName>
        <fullName evidence="11">HSF-type DNA-binding domain-containing protein</fullName>
    </recommendedName>
</protein>
<accession>A0A8J5FDG7</accession>
<dbReference type="GO" id="GO:0003700">
    <property type="term" value="F:DNA-binding transcription factor activity"/>
    <property type="evidence" value="ECO:0007669"/>
    <property type="project" value="InterPro"/>
</dbReference>
<dbReference type="PANTHER" id="PTHR10015">
    <property type="entry name" value="HEAT SHOCK TRANSCRIPTION FACTOR"/>
    <property type="match status" value="1"/>
</dbReference>
<comment type="subcellular location">
    <subcellularLocation>
        <location evidence="1">Nucleus</location>
    </subcellularLocation>
</comment>
<keyword evidence="13" id="KW-1185">Reference proteome</keyword>
<evidence type="ECO:0000313" key="12">
    <source>
        <dbReference type="EMBL" id="KAG6484920.1"/>
    </source>
</evidence>
<keyword evidence="3" id="KW-0597">Phosphoprotein</keyword>
<evidence type="ECO:0000313" key="13">
    <source>
        <dbReference type="Proteomes" id="UP000734854"/>
    </source>
</evidence>
<evidence type="ECO:0000259" key="11">
    <source>
        <dbReference type="PROSITE" id="PS00434"/>
    </source>
</evidence>
<dbReference type="InterPro" id="IPR000232">
    <property type="entry name" value="HSF_DNA-bd"/>
</dbReference>
<keyword evidence="10" id="KW-0175">Coiled coil</keyword>
<dbReference type="GO" id="GO:0006357">
    <property type="term" value="P:regulation of transcription by RNA polymerase II"/>
    <property type="evidence" value="ECO:0007669"/>
    <property type="project" value="TreeGrafter"/>
</dbReference>
<keyword evidence="7" id="KW-0804">Transcription</keyword>
<evidence type="ECO:0000256" key="1">
    <source>
        <dbReference type="ARBA" id="ARBA00004123"/>
    </source>
</evidence>
<name>A0A8J5FDG7_ZINOF</name>
<gene>
    <name evidence="12" type="ORF">ZIOFF_053445</name>
</gene>
<feature type="coiled-coil region" evidence="10">
    <location>
        <begin position="146"/>
        <end position="173"/>
    </location>
</feature>
<sequence length="471" mass="52550">MVAAKNAGGEAAPTAATVNANLVSGAPPPFLSKTYEMVDDLSTDSIVSWGDANNSFVVWNPPEFARNLLPKYFKHDNFSSFVRQLNTYGFRKVDPDQWKFANEGFLRDQKHLLKTINRRKTTHTQNQPQELQTQNATGAACVELGKFELVKEIERLKRDKNVLMQELVRLRQQQQSTDHHLKTLVQRLQGMEHHQQQMMSFLAKAMQNPGFLSQFVQQNDCSQRIAGVNKKRRYPNLDSTNVENSPHEGQIIKYELLINKAAKAMMMQILKYSTTPRLESVSESRNTLVDDIHSSVETLDCETLRNSRVTLSEVPSTSSVSCSPAPTEHSMIFSSPAPSEIQSSEPMITPAEMAKTNLEPGISEAIALNHSDPFAAQVSAMQGRIPIGEANVTQNLSYSIPLAKSNYVNTNHECDLVVVEAGKLPSDIGMDTLNEDDKLPSINDPFWEQFLEASPLSVDLELVDSSKNEGM</sequence>
<feature type="domain" description="HSF-type DNA-binding" evidence="11">
    <location>
        <begin position="69"/>
        <end position="93"/>
    </location>
</feature>
<comment type="similarity">
    <text evidence="9">Belongs to the HSF family.</text>
</comment>
<evidence type="ECO:0000256" key="6">
    <source>
        <dbReference type="ARBA" id="ARBA00023125"/>
    </source>
</evidence>
<evidence type="ECO:0000256" key="10">
    <source>
        <dbReference type="SAM" id="Coils"/>
    </source>
</evidence>
<comment type="subunit">
    <text evidence="2">Homotrimer.</text>
</comment>